<protein>
    <recommendedName>
        <fullName evidence="1">Conserved hypothetical protein CHP02391 domain-containing protein</fullName>
    </recommendedName>
</protein>
<dbReference type="NCBIfam" id="TIGR02391">
    <property type="entry name" value="hypoth_ymh"/>
    <property type="match status" value="1"/>
</dbReference>
<dbReference type="Proteomes" id="UP000320735">
    <property type="component" value="Unassembled WGS sequence"/>
</dbReference>
<feature type="domain" description="Conserved hypothetical protein CHP02391" evidence="1">
    <location>
        <begin position="136"/>
        <end position="250"/>
    </location>
</feature>
<name>A0A5C6BNN1_9PLAN</name>
<comment type="caution">
    <text evidence="2">The sequence shown here is derived from an EMBL/GenBank/DDBJ whole genome shotgun (WGS) entry which is preliminary data.</text>
</comment>
<organism evidence="2 3">
    <name type="scientific">Symmachiella macrocystis</name>
    <dbReference type="NCBI Taxonomy" id="2527985"/>
    <lineage>
        <taxon>Bacteria</taxon>
        <taxon>Pseudomonadati</taxon>
        <taxon>Planctomycetota</taxon>
        <taxon>Planctomycetia</taxon>
        <taxon>Planctomycetales</taxon>
        <taxon>Planctomycetaceae</taxon>
        <taxon>Symmachiella</taxon>
    </lineage>
</organism>
<dbReference type="InterPro" id="IPR012654">
    <property type="entry name" value="CHP02391"/>
</dbReference>
<dbReference type="EMBL" id="SJPP01000001">
    <property type="protein sequence ID" value="TWU13357.1"/>
    <property type="molecule type" value="Genomic_DNA"/>
</dbReference>
<keyword evidence="3" id="KW-1185">Reference proteome</keyword>
<sequence length="259" mass="28894">MGRPHQMTTMLNISDRFKTAQEVLAFPTEILAGFLLEHLREFRTSGSQDSESMLDIHGIVASIVEQYAQRRFLRSADLRRSNGEAWNWLATEGLIALDPDSSNQHGFFITRRGLDCQTHEDVEEYRKRRLLNPDLLHPTVRQIALGEYLIGDFESAGLKAFRKVEIEVRAAGGFSPGDAGVALVRQVFHAAPNAGPLTDTTELSGEQDAMSHLFACAMGRFRNPAAHGTRDFIDPIEAAQLLMFASQLMSIVDERRPSP</sequence>
<dbReference type="OrthoDB" id="2521943at2"/>
<dbReference type="Pfam" id="PF09509">
    <property type="entry name" value="Hypoth_Ymh"/>
    <property type="match status" value="1"/>
</dbReference>
<accession>A0A5C6BNN1</accession>
<evidence type="ECO:0000313" key="3">
    <source>
        <dbReference type="Proteomes" id="UP000320735"/>
    </source>
</evidence>
<gene>
    <name evidence="2" type="ORF">CA54_21920</name>
</gene>
<reference evidence="2 3" key="1">
    <citation type="submission" date="2019-02" db="EMBL/GenBank/DDBJ databases">
        <title>Deep-cultivation of Planctomycetes and their phenomic and genomic characterization uncovers novel biology.</title>
        <authorList>
            <person name="Wiegand S."/>
            <person name="Jogler M."/>
            <person name="Boedeker C."/>
            <person name="Pinto D."/>
            <person name="Vollmers J."/>
            <person name="Rivas-Marin E."/>
            <person name="Kohn T."/>
            <person name="Peeters S.H."/>
            <person name="Heuer A."/>
            <person name="Rast P."/>
            <person name="Oberbeckmann S."/>
            <person name="Bunk B."/>
            <person name="Jeske O."/>
            <person name="Meyerdierks A."/>
            <person name="Storesund J.E."/>
            <person name="Kallscheuer N."/>
            <person name="Luecker S."/>
            <person name="Lage O.M."/>
            <person name="Pohl T."/>
            <person name="Merkel B.J."/>
            <person name="Hornburger P."/>
            <person name="Mueller R.-W."/>
            <person name="Bruemmer F."/>
            <person name="Labrenz M."/>
            <person name="Spormann A.M."/>
            <person name="Op Den Camp H."/>
            <person name="Overmann J."/>
            <person name="Amann R."/>
            <person name="Jetten M.S.M."/>
            <person name="Mascher T."/>
            <person name="Medema M.H."/>
            <person name="Devos D.P."/>
            <person name="Kaster A.-K."/>
            <person name="Ovreas L."/>
            <person name="Rohde M."/>
            <person name="Galperin M.Y."/>
            <person name="Jogler C."/>
        </authorList>
    </citation>
    <scope>NUCLEOTIDE SEQUENCE [LARGE SCALE GENOMIC DNA]</scope>
    <source>
        <strain evidence="2 3">CA54</strain>
    </source>
</reference>
<evidence type="ECO:0000259" key="1">
    <source>
        <dbReference type="Pfam" id="PF09509"/>
    </source>
</evidence>
<dbReference type="AlphaFoldDB" id="A0A5C6BNN1"/>
<proteinExistence type="predicted"/>
<evidence type="ECO:0000313" key="2">
    <source>
        <dbReference type="EMBL" id="TWU13357.1"/>
    </source>
</evidence>